<feature type="domain" description="N-acetyltransferase" evidence="1">
    <location>
        <begin position="14"/>
        <end position="188"/>
    </location>
</feature>
<evidence type="ECO:0000313" key="3">
    <source>
        <dbReference type="Proteomes" id="UP000245695"/>
    </source>
</evidence>
<dbReference type="Pfam" id="PF13302">
    <property type="entry name" value="Acetyltransf_3"/>
    <property type="match status" value="1"/>
</dbReference>
<dbReference type="Gene3D" id="3.40.630.30">
    <property type="match status" value="1"/>
</dbReference>
<dbReference type="SUPFAM" id="SSF55729">
    <property type="entry name" value="Acyl-CoA N-acyltransferases (Nat)"/>
    <property type="match status" value="1"/>
</dbReference>
<dbReference type="GO" id="GO:0016747">
    <property type="term" value="F:acyltransferase activity, transferring groups other than amino-acyl groups"/>
    <property type="evidence" value="ECO:0007669"/>
    <property type="project" value="InterPro"/>
</dbReference>
<sequence>MYNSKMNVLETKRCILRPITLKDAPDLHECYKQEIVVKYLPFKAHQNIYETREFIKNFFLKKYNENKLAHYAIVLKSNKKVIGNIGFNNISKDNKKGEIGICINPSYWGYDLSTELAREIVKYGFKKLKLEEIIAITYEDNNYSIKSLENLNFEYIKTYFKTFHSSNKKVKCNLYKISRKNYLMSKYK</sequence>
<name>A0A2P2BR94_9FIRM</name>
<dbReference type="Proteomes" id="UP000245695">
    <property type="component" value="Chromosome 1"/>
</dbReference>
<organism evidence="2 3">
    <name type="scientific">Romboutsia hominis</name>
    <dbReference type="NCBI Taxonomy" id="1507512"/>
    <lineage>
        <taxon>Bacteria</taxon>
        <taxon>Bacillati</taxon>
        <taxon>Bacillota</taxon>
        <taxon>Clostridia</taxon>
        <taxon>Peptostreptococcales</taxon>
        <taxon>Peptostreptococcaceae</taxon>
        <taxon>Romboutsia</taxon>
    </lineage>
</organism>
<gene>
    <name evidence="2" type="ORF">FRIFI_1336</name>
</gene>
<keyword evidence="3" id="KW-1185">Reference proteome</keyword>
<dbReference type="AlphaFoldDB" id="A0A2P2BR94"/>
<accession>A0A2P2BR94</accession>
<protein>
    <submittedName>
        <fullName evidence="2">GNAT acetyltransferase</fullName>
    </submittedName>
</protein>
<dbReference type="PROSITE" id="PS51186">
    <property type="entry name" value="GNAT"/>
    <property type="match status" value="1"/>
</dbReference>
<reference evidence="2 3" key="1">
    <citation type="submission" date="2014-09" db="EMBL/GenBank/DDBJ databases">
        <authorList>
            <person name="Hornung B.V."/>
        </authorList>
    </citation>
    <scope>NUCLEOTIDE SEQUENCE [LARGE SCALE GENOMIC DNA]</scope>
    <source>
        <strain evidence="2 3">FRIFI</strain>
    </source>
</reference>
<evidence type="ECO:0000313" key="2">
    <source>
        <dbReference type="EMBL" id="CEI72871.1"/>
    </source>
</evidence>
<dbReference type="InterPro" id="IPR016181">
    <property type="entry name" value="Acyl_CoA_acyltransferase"/>
</dbReference>
<dbReference type="PANTHER" id="PTHR43792">
    <property type="entry name" value="GNAT FAMILY, PUTATIVE (AFU_ORTHOLOGUE AFUA_3G00765)-RELATED-RELATED"/>
    <property type="match status" value="1"/>
</dbReference>
<dbReference type="EMBL" id="LN650648">
    <property type="protein sequence ID" value="CEI72871.1"/>
    <property type="molecule type" value="Genomic_DNA"/>
</dbReference>
<dbReference type="RefSeq" id="WP_166505396.1">
    <property type="nucleotide sequence ID" value="NZ_JAKNTL010000007.1"/>
</dbReference>
<keyword evidence="2" id="KW-0808">Transferase</keyword>
<evidence type="ECO:0000259" key="1">
    <source>
        <dbReference type="PROSITE" id="PS51186"/>
    </source>
</evidence>
<dbReference type="InterPro" id="IPR051531">
    <property type="entry name" value="N-acetyltransferase"/>
</dbReference>
<proteinExistence type="predicted"/>
<dbReference type="InterPro" id="IPR000182">
    <property type="entry name" value="GNAT_dom"/>
</dbReference>
<dbReference type="KEGG" id="rhom:FRIFI_1336"/>